<evidence type="ECO:0000313" key="2">
    <source>
        <dbReference type="EMBL" id="AFK36366.1"/>
    </source>
</evidence>
<feature type="compositionally biased region" description="Pro residues" evidence="1">
    <location>
        <begin position="58"/>
        <end position="72"/>
    </location>
</feature>
<protein>
    <submittedName>
        <fullName evidence="2">Uncharacterized protein</fullName>
    </submittedName>
</protein>
<feature type="compositionally biased region" description="Polar residues" evidence="1">
    <location>
        <begin position="45"/>
        <end position="55"/>
    </location>
</feature>
<dbReference type="EMBL" id="BT136571">
    <property type="protein sequence ID" value="AFK36366.1"/>
    <property type="molecule type" value="mRNA"/>
</dbReference>
<evidence type="ECO:0000256" key="1">
    <source>
        <dbReference type="SAM" id="MobiDB-lite"/>
    </source>
</evidence>
<reference evidence="2" key="1">
    <citation type="submission" date="2012-05" db="EMBL/GenBank/DDBJ databases">
        <authorList>
            <person name="Krishnakumar V."/>
            <person name="Cheung F."/>
            <person name="Xiao Y."/>
            <person name="Chan A."/>
            <person name="Moskal W.A."/>
            <person name="Town C.D."/>
        </authorList>
    </citation>
    <scope>NUCLEOTIDE SEQUENCE</scope>
</reference>
<accession>I3S7X4</accession>
<proteinExistence type="evidence at transcript level"/>
<sequence length="72" mass="8138">MLHGLGLPIWYLRPCHNTYSLELQPYQYTLLALENHYQGHKHSPTSHSYSTQTSASPSRPPPHQSEPPGTCP</sequence>
<feature type="region of interest" description="Disordered" evidence="1">
    <location>
        <begin position="39"/>
        <end position="72"/>
    </location>
</feature>
<organism evidence="2">
    <name type="scientific">Lotus japonicus</name>
    <name type="common">Lotus corniculatus var. japonicus</name>
    <dbReference type="NCBI Taxonomy" id="34305"/>
    <lineage>
        <taxon>Eukaryota</taxon>
        <taxon>Viridiplantae</taxon>
        <taxon>Streptophyta</taxon>
        <taxon>Embryophyta</taxon>
        <taxon>Tracheophyta</taxon>
        <taxon>Spermatophyta</taxon>
        <taxon>Magnoliopsida</taxon>
        <taxon>eudicotyledons</taxon>
        <taxon>Gunneridae</taxon>
        <taxon>Pentapetalae</taxon>
        <taxon>rosids</taxon>
        <taxon>fabids</taxon>
        <taxon>Fabales</taxon>
        <taxon>Fabaceae</taxon>
        <taxon>Papilionoideae</taxon>
        <taxon>50 kb inversion clade</taxon>
        <taxon>NPAAA clade</taxon>
        <taxon>Hologalegina</taxon>
        <taxon>robinioid clade</taxon>
        <taxon>Loteae</taxon>
        <taxon>Lotus</taxon>
    </lineage>
</organism>
<dbReference type="AlphaFoldDB" id="I3S7X4"/>
<name>I3S7X4_LOTJA</name>